<dbReference type="PANTHER" id="PTHR43309">
    <property type="entry name" value="5-OXOPROLINASE SUBUNIT C"/>
    <property type="match status" value="1"/>
</dbReference>
<evidence type="ECO:0000256" key="3">
    <source>
        <dbReference type="ARBA" id="ARBA00022840"/>
    </source>
</evidence>
<reference evidence="5 6" key="1">
    <citation type="submission" date="2019-07" db="EMBL/GenBank/DDBJ databases">
        <title>Whole genome shotgun sequence of Novosphingobium sediminis NBRC 106119.</title>
        <authorList>
            <person name="Hosoyama A."/>
            <person name="Uohara A."/>
            <person name="Ohji S."/>
            <person name="Ichikawa N."/>
        </authorList>
    </citation>
    <scope>NUCLEOTIDE SEQUENCE [LARGE SCALE GENOMIC DNA]</scope>
    <source>
        <strain evidence="5 6">NBRC 106119</strain>
    </source>
</reference>
<gene>
    <name evidence="5" type="ORF">NSE01_17730</name>
</gene>
<dbReference type="EMBL" id="BJYR01000012">
    <property type="protein sequence ID" value="GEN99940.1"/>
    <property type="molecule type" value="Genomic_DNA"/>
</dbReference>
<dbReference type="AlphaFoldDB" id="A0A512AJT0"/>
<dbReference type="Proteomes" id="UP000321464">
    <property type="component" value="Unassembled WGS sequence"/>
</dbReference>
<keyword evidence="6" id="KW-1185">Reference proteome</keyword>
<dbReference type="InterPro" id="IPR052708">
    <property type="entry name" value="PxpC"/>
</dbReference>
<dbReference type="Pfam" id="PF02626">
    <property type="entry name" value="CT_A_B"/>
    <property type="match status" value="1"/>
</dbReference>
<evidence type="ECO:0000259" key="4">
    <source>
        <dbReference type="SMART" id="SM00797"/>
    </source>
</evidence>
<accession>A0A512AJT0</accession>
<protein>
    <submittedName>
        <fullName evidence="5">Allophanate hydrolase</fullName>
    </submittedName>
</protein>
<proteinExistence type="predicted"/>
<evidence type="ECO:0000256" key="2">
    <source>
        <dbReference type="ARBA" id="ARBA00022801"/>
    </source>
</evidence>
<organism evidence="5 6">
    <name type="scientific">Novosphingobium sediminis</name>
    <dbReference type="NCBI Taxonomy" id="707214"/>
    <lineage>
        <taxon>Bacteria</taxon>
        <taxon>Pseudomonadati</taxon>
        <taxon>Pseudomonadota</taxon>
        <taxon>Alphaproteobacteria</taxon>
        <taxon>Sphingomonadales</taxon>
        <taxon>Sphingomonadaceae</taxon>
        <taxon>Novosphingobium</taxon>
    </lineage>
</organism>
<name>A0A512AJT0_9SPHN</name>
<feature type="domain" description="Carboxyltransferase" evidence="4">
    <location>
        <begin position="26"/>
        <end position="295"/>
    </location>
</feature>
<dbReference type="GO" id="GO:0016787">
    <property type="term" value="F:hydrolase activity"/>
    <property type="evidence" value="ECO:0007669"/>
    <property type="project" value="UniProtKB-KW"/>
</dbReference>
<evidence type="ECO:0000313" key="6">
    <source>
        <dbReference type="Proteomes" id="UP000321464"/>
    </source>
</evidence>
<dbReference type="InterPro" id="IPR003778">
    <property type="entry name" value="CT_A_B"/>
</dbReference>
<comment type="caution">
    <text evidence="5">The sequence shown here is derived from an EMBL/GenBank/DDBJ whole genome shotgun (WGS) entry which is preliminary data.</text>
</comment>
<sequence>MQARIIIEAAGPLTTVQDRGRTGVMRFGVPPSGPVDRLAFAAAMALTAAPEGWAFEISHGGCTVLCQEGEIGFVLCGGGFLADIDGDTAAAWRQGTLHAGQRLRVRAGAGNWAYLAFAGSHKPPLWLGSSATHGPSGLGGGIVAAGAAFDFANARPLEPYTLAPPPEASSAIAAVLGPQDRHFPAEALAHLAQTSFTASARFDRMGRVLGGPPLVPTSISMPSEPALRGCLQTDGDGSLTVLLADHQTTSGYPKIATVISADIDRLAQLPSGQPFRFELIGAREALLRTRATAAANQAWLNSLAQCASLNESLDERLRASNLIDGFIDANRP</sequence>
<dbReference type="OrthoDB" id="9768696at2"/>
<evidence type="ECO:0000256" key="1">
    <source>
        <dbReference type="ARBA" id="ARBA00022741"/>
    </source>
</evidence>
<dbReference type="Gene3D" id="2.40.100.10">
    <property type="entry name" value="Cyclophilin-like"/>
    <property type="match status" value="1"/>
</dbReference>
<keyword evidence="2 5" id="KW-0378">Hydrolase</keyword>
<keyword evidence="1" id="KW-0547">Nucleotide-binding</keyword>
<dbReference type="SMART" id="SM00797">
    <property type="entry name" value="AHS2"/>
    <property type="match status" value="1"/>
</dbReference>
<dbReference type="PANTHER" id="PTHR43309:SF5">
    <property type="entry name" value="5-OXOPROLINASE SUBUNIT C"/>
    <property type="match status" value="1"/>
</dbReference>
<dbReference type="GO" id="GO:0005524">
    <property type="term" value="F:ATP binding"/>
    <property type="evidence" value="ECO:0007669"/>
    <property type="project" value="UniProtKB-KW"/>
</dbReference>
<dbReference type="InterPro" id="IPR029000">
    <property type="entry name" value="Cyclophilin-like_dom_sf"/>
</dbReference>
<keyword evidence="3" id="KW-0067">ATP-binding</keyword>
<dbReference type="RefSeq" id="WP_147159266.1">
    <property type="nucleotide sequence ID" value="NZ_BJYR01000012.1"/>
</dbReference>
<evidence type="ECO:0000313" key="5">
    <source>
        <dbReference type="EMBL" id="GEN99940.1"/>
    </source>
</evidence>